<proteinExistence type="predicted"/>
<dbReference type="Proteomes" id="UP000050761">
    <property type="component" value="Unassembled WGS sequence"/>
</dbReference>
<evidence type="ECO:0000313" key="2">
    <source>
        <dbReference type="Proteomes" id="UP000050761"/>
    </source>
</evidence>
<name>A0A183FUP5_HELPZ</name>
<dbReference type="AlphaFoldDB" id="A0A183FUP5"/>
<organism evidence="2 3">
    <name type="scientific">Heligmosomoides polygyrus</name>
    <name type="common">Parasitic roundworm</name>
    <dbReference type="NCBI Taxonomy" id="6339"/>
    <lineage>
        <taxon>Eukaryota</taxon>
        <taxon>Metazoa</taxon>
        <taxon>Ecdysozoa</taxon>
        <taxon>Nematoda</taxon>
        <taxon>Chromadorea</taxon>
        <taxon>Rhabditida</taxon>
        <taxon>Rhabditina</taxon>
        <taxon>Rhabditomorpha</taxon>
        <taxon>Strongyloidea</taxon>
        <taxon>Heligmosomidae</taxon>
        <taxon>Heligmosomoides</taxon>
    </lineage>
</organism>
<dbReference type="WBParaSite" id="HPBE_0001194301-mRNA-1">
    <property type="protein sequence ID" value="HPBE_0001194301-mRNA-1"/>
    <property type="gene ID" value="HPBE_0001194301"/>
</dbReference>
<evidence type="ECO:0000313" key="3">
    <source>
        <dbReference type="WBParaSite" id="HPBE_0001194301-mRNA-1"/>
    </source>
</evidence>
<accession>A0A183FUP5</accession>
<reference evidence="1 2" key="1">
    <citation type="submission" date="2018-11" db="EMBL/GenBank/DDBJ databases">
        <authorList>
            <consortium name="Pathogen Informatics"/>
        </authorList>
    </citation>
    <scope>NUCLEOTIDE SEQUENCE [LARGE SCALE GENOMIC DNA]</scope>
</reference>
<dbReference type="OrthoDB" id="5959200at2759"/>
<sequence>MYGAETWNAAKEVETRFSVMETKMLRWTASGPSCTHAPNLTCQTVAPSLHLSLEITFLIASERHVISIKQRSWHRLLKISRNGIRDDNKE</sequence>
<evidence type="ECO:0000313" key="1">
    <source>
        <dbReference type="EMBL" id="VDO90392.1"/>
    </source>
</evidence>
<protein>
    <submittedName>
        <fullName evidence="3">Phlebovirus glycoprotein G2 fusion domain-containing protein</fullName>
    </submittedName>
</protein>
<gene>
    <name evidence="1" type="ORF">HPBE_LOCUS11944</name>
</gene>
<dbReference type="EMBL" id="UZAH01027295">
    <property type="protein sequence ID" value="VDO90392.1"/>
    <property type="molecule type" value="Genomic_DNA"/>
</dbReference>
<reference evidence="3" key="2">
    <citation type="submission" date="2019-09" db="UniProtKB">
        <authorList>
            <consortium name="WormBaseParasite"/>
        </authorList>
    </citation>
    <scope>IDENTIFICATION</scope>
</reference>
<keyword evidence="2" id="KW-1185">Reference proteome</keyword>
<accession>A0A3P8D253</accession>